<dbReference type="AlphaFoldDB" id="A0A136WAW1"/>
<proteinExistence type="predicted"/>
<keyword evidence="3" id="KW-1185">Reference proteome</keyword>
<dbReference type="STRING" id="36847.CLNEO_29680"/>
<feature type="transmembrane region" description="Helical" evidence="1">
    <location>
        <begin position="14"/>
        <end position="32"/>
    </location>
</feature>
<sequence length="36" mass="4477">MMCIRSRFRKEKRIFVKSSFLFFLFIKGIIYSQQDL</sequence>
<evidence type="ECO:0000256" key="1">
    <source>
        <dbReference type="SAM" id="Phobius"/>
    </source>
</evidence>
<comment type="caution">
    <text evidence="2">The sequence shown here is derived from an EMBL/GenBank/DDBJ whole genome shotgun (WGS) entry which is preliminary data.</text>
</comment>
<accession>A0A136WAW1</accession>
<organism evidence="2 3">
    <name type="scientific">Anaerotignum neopropionicum</name>
    <dbReference type="NCBI Taxonomy" id="36847"/>
    <lineage>
        <taxon>Bacteria</taxon>
        <taxon>Bacillati</taxon>
        <taxon>Bacillota</taxon>
        <taxon>Clostridia</taxon>
        <taxon>Lachnospirales</taxon>
        <taxon>Anaerotignaceae</taxon>
        <taxon>Anaerotignum</taxon>
    </lineage>
</organism>
<dbReference type="EMBL" id="LRVM01000020">
    <property type="protein sequence ID" value="KXL51654.1"/>
    <property type="molecule type" value="Genomic_DNA"/>
</dbReference>
<protein>
    <submittedName>
        <fullName evidence="2">Uncharacterized protein</fullName>
    </submittedName>
</protein>
<gene>
    <name evidence="2" type="ORF">CLNEO_29680</name>
</gene>
<keyword evidence="1" id="KW-0812">Transmembrane</keyword>
<name>A0A136WAW1_9FIRM</name>
<keyword evidence="1" id="KW-0472">Membrane</keyword>
<evidence type="ECO:0000313" key="2">
    <source>
        <dbReference type="EMBL" id="KXL51654.1"/>
    </source>
</evidence>
<reference evidence="2 3" key="1">
    <citation type="submission" date="2016-01" db="EMBL/GenBank/DDBJ databases">
        <title>Genome sequence of Clostridium neopropionicum X4, DSM-3847.</title>
        <authorList>
            <person name="Poehlein A."/>
            <person name="Beck M.H."/>
            <person name="Bengelsdorf F.R."/>
            <person name="Daniel R."/>
            <person name="Duerre P."/>
        </authorList>
    </citation>
    <scope>NUCLEOTIDE SEQUENCE [LARGE SCALE GENOMIC DNA]</scope>
    <source>
        <strain evidence="2 3">DSM-3847</strain>
    </source>
</reference>
<evidence type="ECO:0000313" key="3">
    <source>
        <dbReference type="Proteomes" id="UP000070539"/>
    </source>
</evidence>
<dbReference type="Proteomes" id="UP000070539">
    <property type="component" value="Unassembled WGS sequence"/>
</dbReference>
<keyword evidence="1" id="KW-1133">Transmembrane helix</keyword>